<reference evidence="1" key="4">
    <citation type="submission" date="2019-03" db="UniProtKB">
        <authorList>
            <consortium name="EnsemblPlants"/>
        </authorList>
    </citation>
    <scope>IDENTIFICATION</scope>
</reference>
<dbReference type="Gramene" id="AET1Gv20434300.46">
    <property type="protein sequence ID" value="AET1Gv20434300.46"/>
    <property type="gene ID" value="AET1Gv20434300"/>
</dbReference>
<accession>A0A452YJP6</accession>
<dbReference type="AlphaFoldDB" id="A0A452YJP6"/>
<sequence length="45" mass="5210">EDEEKIAFLQEIRDIRADCPGPWMLCGDFNLILPWTGRTRMVTAT</sequence>
<organism evidence="1 2">
    <name type="scientific">Aegilops tauschii subsp. strangulata</name>
    <name type="common">Goatgrass</name>
    <dbReference type="NCBI Taxonomy" id="200361"/>
    <lineage>
        <taxon>Eukaryota</taxon>
        <taxon>Viridiplantae</taxon>
        <taxon>Streptophyta</taxon>
        <taxon>Embryophyta</taxon>
        <taxon>Tracheophyta</taxon>
        <taxon>Spermatophyta</taxon>
        <taxon>Magnoliopsida</taxon>
        <taxon>Liliopsida</taxon>
        <taxon>Poales</taxon>
        <taxon>Poaceae</taxon>
        <taxon>BOP clade</taxon>
        <taxon>Pooideae</taxon>
        <taxon>Triticodae</taxon>
        <taxon>Triticeae</taxon>
        <taxon>Triticinae</taxon>
        <taxon>Aegilops</taxon>
    </lineage>
</organism>
<evidence type="ECO:0000313" key="2">
    <source>
        <dbReference type="Proteomes" id="UP000015105"/>
    </source>
</evidence>
<name>A0A452YJP6_AEGTS</name>
<evidence type="ECO:0008006" key="3">
    <source>
        <dbReference type="Google" id="ProtNLM"/>
    </source>
</evidence>
<reference evidence="1" key="5">
    <citation type="journal article" date="2021" name="G3 (Bethesda)">
        <title>Aegilops tauschii genome assembly Aet v5.0 features greater sequence contiguity and improved annotation.</title>
        <authorList>
            <person name="Wang L."/>
            <person name="Zhu T."/>
            <person name="Rodriguez J.C."/>
            <person name="Deal K.R."/>
            <person name="Dubcovsky J."/>
            <person name="McGuire P.E."/>
            <person name="Lux T."/>
            <person name="Spannagl M."/>
            <person name="Mayer K.F.X."/>
            <person name="Baldrich P."/>
            <person name="Meyers B.C."/>
            <person name="Huo N."/>
            <person name="Gu Y.Q."/>
            <person name="Zhou H."/>
            <person name="Devos K.M."/>
            <person name="Bennetzen J.L."/>
            <person name="Unver T."/>
            <person name="Budak H."/>
            <person name="Gulick P.J."/>
            <person name="Galiba G."/>
            <person name="Kalapos B."/>
            <person name="Nelson D.R."/>
            <person name="Li P."/>
            <person name="You F.M."/>
            <person name="Luo M.C."/>
            <person name="Dvorak J."/>
        </authorList>
    </citation>
    <scope>NUCLEOTIDE SEQUENCE [LARGE SCALE GENOMIC DNA]</scope>
    <source>
        <strain evidence="1">cv. AL8/78</strain>
    </source>
</reference>
<dbReference type="Proteomes" id="UP000015105">
    <property type="component" value="Chromosome 1D"/>
</dbReference>
<dbReference type="EnsemblPlants" id="AET1Gv20434300.46">
    <property type="protein sequence ID" value="AET1Gv20434300.46"/>
    <property type="gene ID" value="AET1Gv20434300"/>
</dbReference>
<reference evidence="1" key="3">
    <citation type="journal article" date="2017" name="Nature">
        <title>Genome sequence of the progenitor of the wheat D genome Aegilops tauschii.</title>
        <authorList>
            <person name="Luo M.C."/>
            <person name="Gu Y.Q."/>
            <person name="Puiu D."/>
            <person name="Wang H."/>
            <person name="Twardziok S.O."/>
            <person name="Deal K.R."/>
            <person name="Huo N."/>
            <person name="Zhu T."/>
            <person name="Wang L."/>
            <person name="Wang Y."/>
            <person name="McGuire P.E."/>
            <person name="Liu S."/>
            <person name="Long H."/>
            <person name="Ramasamy R.K."/>
            <person name="Rodriguez J.C."/>
            <person name="Van S.L."/>
            <person name="Yuan L."/>
            <person name="Wang Z."/>
            <person name="Xia Z."/>
            <person name="Xiao L."/>
            <person name="Anderson O.D."/>
            <person name="Ouyang S."/>
            <person name="Liang Y."/>
            <person name="Zimin A.V."/>
            <person name="Pertea G."/>
            <person name="Qi P."/>
            <person name="Bennetzen J.L."/>
            <person name="Dai X."/>
            <person name="Dawson M.W."/>
            <person name="Muller H.G."/>
            <person name="Kugler K."/>
            <person name="Rivarola-Duarte L."/>
            <person name="Spannagl M."/>
            <person name="Mayer K.F.X."/>
            <person name="Lu F.H."/>
            <person name="Bevan M.W."/>
            <person name="Leroy P."/>
            <person name="Li P."/>
            <person name="You F.M."/>
            <person name="Sun Q."/>
            <person name="Liu Z."/>
            <person name="Lyons E."/>
            <person name="Wicker T."/>
            <person name="Salzberg S.L."/>
            <person name="Devos K.M."/>
            <person name="Dvorak J."/>
        </authorList>
    </citation>
    <scope>NUCLEOTIDE SEQUENCE [LARGE SCALE GENOMIC DNA]</scope>
    <source>
        <strain evidence="1">cv. AL8/78</strain>
    </source>
</reference>
<evidence type="ECO:0000313" key="1">
    <source>
        <dbReference type="EnsemblPlants" id="AET1Gv20434300.46"/>
    </source>
</evidence>
<dbReference type="SUPFAM" id="SSF56219">
    <property type="entry name" value="DNase I-like"/>
    <property type="match status" value="1"/>
</dbReference>
<dbReference type="InterPro" id="IPR036691">
    <property type="entry name" value="Endo/exonu/phosph_ase_sf"/>
</dbReference>
<protein>
    <recommendedName>
        <fullName evidence="3">Endonuclease/exonuclease/phosphatase domain-containing protein</fullName>
    </recommendedName>
</protein>
<proteinExistence type="predicted"/>
<reference evidence="2" key="2">
    <citation type="journal article" date="2017" name="Nat. Plants">
        <title>The Aegilops tauschii genome reveals multiple impacts of transposons.</title>
        <authorList>
            <person name="Zhao G."/>
            <person name="Zou C."/>
            <person name="Li K."/>
            <person name="Wang K."/>
            <person name="Li T."/>
            <person name="Gao L."/>
            <person name="Zhang X."/>
            <person name="Wang H."/>
            <person name="Yang Z."/>
            <person name="Liu X."/>
            <person name="Jiang W."/>
            <person name="Mao L."/>
            <person name="Kong X."/>
            <person name="Jiao Y."/>
            <person name="Jia J."/>
        </authorList>
    </citation>
    <scope>NUCLEOTIDE SEQUENCE [LARGE SCALE GENOMIC DNA]</scope>
    <source>
        <strain evidence="2">cv. AL8/78</strain>
    </source>
</reference>
<reference evidence="2" key="1">
    <citation type="journal article" date="2014" name="Science">
        <title>Ancient hybridizations among the ancestral genomes of bread wheat.</title>
        <authorList>
            <consortium name="International Wheat Genome Sequencing Consortium,"/>
            <person name="Marcussen T."/>
            <person name="Sandve S.R."/>
            <person name="Heier L."/>
            <person name="Spannagl M."/>
            <person name="Pfeifer M."/>
            <person name="Jakobsen K.S."/>
            <person name="Wulff B.B."/>
            <person name="Steuernagel B."/>
            <person name="Mayer K.F."/>
            <person name="Olsen O.A."/>
        </authorList>
    </citation>
    <scope>NUCLEOTIDE SEQUENCE [LARGE SCALE GENOMIC DNA]</scope>
    <source>
        <strain evidence="2">cv. AL8/78</strain>
    </source>
</reference>
<keyword evidence="2" id="KW-1185">Reference proteome</keyword>